<dbReference type="FunFam" id="3.30.505.10:FF:000027">
    <property type="entry name" value="Cytoplasmic protein nck1"/>
    <property type="match status" value="1"/>
</dbReference>
<dbReference type="FunFam" id="2.30.30.40:FF:000110">
    <property type="entry name" value="Cytoplasmic protein"/>
    <property type="match status" value="1"/>
</dbReference>
<feature type="region of interest" description="Disordered" evidence="6">
    <location>
        <begin position="169"/>
        <end position="193"/>
    </location>
</feature>
<evidence type="ECO:0000256" key="2">
    <source>
        <dbReference type="ARBA" id="ARBA00022553"/>
    </source>
</evidence>
<keyword evidence="3 4" id="KW-0727">SH2 domain</keyword>
<dbReference type="GO" id="GO:0036493">
    <property type="term" value="P:positive regulation of translation in response to endoplasmic reticulum stress"/>
    <property type="evidence" value="ECO:0007669"/>
    <property type="project" value="TreeGrafter"/>
</dbReference>
<dbReference type="GO" id="GO:1902237">
    <property type="term" value="P:positive regulation of endoplasmic reticulum stress-induced intrinsic apoptotic signaling pathway"/>
    <property type="evidence" value="ECO:0007669"/>
    <property type="project" value="TreeGrafter"/>
</dbReference>
<dbReference type="InterPro" id="IPR035883">
    <property type="entry name" value="Nck2_SH2"/>
</dbReference>
<dbReference type="GO" id="GO:1903898">
    <property type="term" value="P:negative regulation of PERK-mediated unfolded protein response"/>
    <property type="evidence" value="ECO:0007669"/>
    <property type="project" value="TreeGrafter"/>
</dbReference>
<keyword evidence="1 5" id="KW-0728">SH3 domain</keyword>
<dbReference type="Pfam" id="PF00018">
    <property type="entry name" value="SH3_1"/>
    <property type="match status" value="1"/>
</dbReference>
<dbReference type="GO" id="GO:0016477">
    <property type="term" value="P:cell migration"/>
    <property type="evidence" value="ECO:0007669"/>
    <property type="project" value="TreeGrafter"/>
</dbReference>
<dbReference type="CDD" id="cd11903">
    <property type="entry name" value="SH3_Nck2_3"/>
    <property type="match status" value="1"/>
</dbReference>
<dbReference type="AlphaFoldDB" id="A0A5E4AWF7"/>
<dbReference type="PANTHER" id="PTHR19969">
    <property type="entry name" value="SH2-SH3 ADAPTOR PROTEIN-RELATED"/>
    <property type="match status" value="1"/>
</dbReference>
<feature type="domain" description="SH3" evidence="8">
    <location>
        <begin position="286"/>
        <end position="348"/>
    </location>
</feature>
<dbReference type="FunFam" id="2.30.30.40:FF:000126">
    <property type="entry name" value="Cytoplasmic protein"/>
    <property type="match status" value="1"/>
</dbReference>
<dbReference type="Gene3D" id="3.30.505.10">
    <property type="entry name" value="SH2 domain"/>
    <property type="match status" value="1"/>
</dbReference>
<evidence type="ECO:0000256" key="4">
    <source>
        <dbReference type="PROSITE-ProRule" id="PRU00191"/>
    </source>
</evidence>
<proteinExistence type="predicted"/>
<dbReference type="Gene3D" id="2.30.30.40">
    <property type="entry name" value="SH3 Domains"/>
    <property type="match status" value="3"/>
</dbReference>
<name>A0A5E4AWF7_MARMO</name>
<dbReference type="Pfam" id="PF14604">
    <property type="entry name" value="SH3_9"/>
    <property type="match status" value="1"/>
</dbReference>
<evidence type="ECO:0000259" key="7">
    <source>
        <dbReference type="PROSITE" id="PS50001"/>
    </source>
</evidence>
<keyword evidence="2" id="KW-0597">Phosphoprotein</keyword>
<gene>
    <name evidence="9" type="ORF">MONAX_5E009650</name>
</gene>
<evidence type="ECO:0000313" key="10">
    <source>
        <dbReference type="Proteomes" id="UP000335636"/>
    </source>
</evidence>
<dbReference type="InterPro" id="IPR001452">
    <property type="entry name" value="SH3_domain"/>
</dbReference>
<dbReference type="SMART" id="SM00252">
    <property type="entry name" value="SH2"/>
    <property type="match status" value="1"/>
</dbReference>
<dbReference type="PROSITE" id="PS50001">
    <property type="entry name" value="SH2"/>
    <property type="match status" value="1"/>
</dbReference>
<dbReference type="PROSITE" id="PS50002">
    <property type="entry name" value="SH3"/>
    <property type="match status" value="3"/>
</dbReference>
<evidence type="ECO:0008006" key="11">
    <source>
        <dbReference type="Google" id="ProtNLM"/>
    </source>
</evidence>
<feature type="domain" description="SH3" evidence="8">
    <location>
        <begin position="202"/>
        <end position="261"/>
    </location>
</feature>
<organism evidence="9 10">
    <name type="scientific">Marmota monax</name>
    <name type="common">Woodchuck</name>
    <dbReference type="NCBI Taxonomy" id="9995"/>
    <lineage>
        <taxon>Eukaryota</taxon>
        <taxon>Metazoa</taxon>
        <taxon>Chordata</taxon>
        <taxon>Craniata</taxon>
        <taxon>Vertebrata</taxon>
        <taxon>Euteleostomi</taxon>
        <taxon>Mammalia</taxon>
        <taxon>Eutheria</taxon>
        <taxon>Euarchontoglires</taxon>
        <taxon>Glires</taxon>
        <taxon>Rodentia</taxon>
        <taxon>Sciuromorpha</taxon>
        <taxon>Sciuridae</taxon>
        <taxon>Xerinae</taxon>
        <taxon>Marmotini</taxon>
        <taxon>Marmota</taxon>
    </lineage>
</organism>
<dbReference type="InterPro" id="IPR051184">
    <property type="entry name" value="Tyrosine-phos_adapter"/>
</dbReference>
<feature type="domain" description="SH3" evidence="8">
    <location>
        <begin position="85"/>
        <end position="152"/>
    </location>
</feature>
<dbReference type="Pfam" id="PF00017">
    <property type="entry name" value="SH2"/>
    <property type="match status" value="1"/>
</dbReference>
<reference evidence="9" key="1">
    <citation type="submission" date="2019-04" db="EMBL/GenBank/DDBJ databases">
        <authorList>
            <person name="Alioto T."/>
            <person name="Alioto T."/>
        </authorList>
    </citation>
    <scope>NUCLEOTIDE SEQUENCE [LARGE SCALE GENOMIC DNA]</scope>
</reference>
<sequence length="471" mass="52400">MVGCVFSTYAMGENLGARIALCRWSRAVPGLVLFGCAFRGPAAGLGGAGVRPQRGRRPGTRAAALRPRRAARGEIFIGSFYTSDGPEFCILPVTSCNCVPKKDSMKDDRRSHCYSQNERLWLLDDSKTWWRVRNAANRTGYVPSNYVERKNSLKKGSLVKNLKDTLGLGKTRRKPSARDASPTPSTDAEYPSNGSGADRIYDLNIPAFVKFAYVAEREDELSLVKGSRVTVMEKCSDGWWRGSFNGQIGWFPSNYVLEEADEAAAESPSFLSLRKGASLSNGQGARVLHVVQTLYPFSSVTEEELNFDKGETMEVIEKPENDPEWWKCKNARGQVGLVPKNYVVVLNDGPALHPSHAPQISYTGPSSSGRFAGREWYYGNVTRHQAECALNERGVEGDFLIRDSESSPSDFSVSLKASGKNKHFKVQLVDNVYCIGQRRFHSMDELVEHYKKAPIFTSEHGERLYLVRALQ</sequence>
<dbReference type="GO" id="GO:0035591">
    <property type="term" value="F:signaling adaptor activity"/>
    <property type="evidence" value="ECO:0007669"/>
    <property type="project" value="TreeGrafter"/>
</dbReference>
<evidence type="ECO:0000256" key="3">
    <source>
        <dbReference type="ARBA" id="ARBA00022999"/>
    </source>
</evidence>
<dbReference type="InterPro" id="IPR035560">
    <property type="entry name" value="Nck2_SH3_2"/>
</dbReference>
<dbReference type="SUPFAM" id="SSF50044">
    <property type="entry name" value="SH3-domain"/>
    <property type="match status" value="3"/>
</dbReference>
<dbReference type="GO" id="GO:0048013">
    <property type="term" value="P:ephrin receptor signaling pathway"/>
    <property type="evidence" value="ECO:0007669"/>
    <property type="project" value="TreeGrafter"/>
</dbReference>
<evidence type="ECO:0000256" key="5">
    <source>
        <dbReference type="PROSITE-ProRule" id="PRU00192"/>
    </source>
</evidence>
<dbReference type="InterPro" id="IPR035561">
    <property type="entry name" value="Nck2_SH3_3"/>
</dbReference>
<evidence type="ECO:0000259" key="8">
    <source>
        <dbReference type="PROSITE" id="PS50002"/>
    </source>
</evidence>
<protein>
    <recommendedName>
        <fullName evidence="11">Cytoplasmic protein</fullName>
    </recommendedName>
</protein>
<dbReference type="CDD" id="cd10409">
    <property type="entry name" value="SH2_Nck2"/>
    <property type="match status" value="1"/>
</dbReference>
<dbReference type="InterPro" id="IPR036028">
    <property type="entry name" value="SH3-like_dom_sf"/>
</dbReference>
<dbReference type="SMART" id="SM00326">
    <property type="entry name" value="SH3"/>
    <property type="match status" value="3"/>
</dbReference>
<dbReference type="GO" id="GO:0005737">
    <property type="term" value="C:cytoplasm"/>
    <property type="evidence" value="ECO:0007669"/>
    <property type="project" value="TreeGrafter"/>
</dbReference>
<evidence type="ECO:0000313" key="9">
    <source>
        <dbReference type="EMBL" id="VTJ61738.1"/>
    </source>
</evidence>
<dbReference type="InterPro" id="IPR000980">
    <property type="entry name" value="SH2"/>
</dbReference>
<evidence type="ECO:0000256" key="1">
    <source>
        <dbReference type="ARBA" id="ARBA00022443"/>
    </source>
</evidence>
<feature type="domain" description="SH2" evidence="7">
    <location>
        <begin position="376"/>
        <end position="470"/>
    </location>
</feature>
<dbReference type="PANTHER" id="PTHR19969:SF12">
    <property type="entry name" value="CYTOPLASMIC PROTEIN NCK2"/>
    <property type="match status" value="1"/>
</dbReference>
<dbReference type="PRINTS" id="PR00452">
    <property type="entry name" value="SH3DOMAIN"/>
</dbReference>
<dbReference type="InterPro" id="IPR036860">
    <property type="entry name" value="SH2_dom_sf"/>
</dbReference>
<accession>A0A5E4AWF7</accession>
<keyword evidence="10" id="KW-1185">Reference proteome</keyword>
<dbReference type="GO" id="GO:0030971">
    <property type="term" value="F:receptor tyrosine kinase binding"/>
    <property type="evidence" value="ECO:0007669"/>
    <property type="project" value="TreeGrafter"/>
</dbReference>
<evidence type="ECO:0000256" key="6">
    <source>
        <dbReference type="SAM" id="MobiDB-lite"/>
    </source>
</evidence>
<dbReference type="PRINTS" id="PR00401">
    <property type="entry name" value="SH2DOMAIN"/>
</dbReference>
<dbReference type="SUPFAM" id="SSF55550">
    <property type="entry name" value="SH2 domain"/>
    <property type="match status" value="1"/>
</dbReference>
<dbReference type="EMBL" id="CABDUW010000181">
    <property type="protein sequence ID" value="VTJ61738.1"/>
    <property type="molecule type" value="Genomic_DNA"/>
</dbReference>
<dbReference type="Proteomes" id="UP000335636">
    <property type="component" value="Unassembled WGS sequence"/>
</dbReference>
<comment type="caution">
    <text evidence="9">The sequence shown here is derived from an EMBL/GenBank/DDBJ whole genome shotgun (WGS) entry which is preliminary data.</text>
</comment>
<dbReference type="CDD" id="cd11902">
    <property type="entry name" value="SH3_Nck2_2"/>
    <property type="match status" value="1"/>
</dbReference>